<dbReference type="KEGG" id="efu:HMPREF0351_12108"/>
<dbReference type="Proteomes" id="UP000005269">
    <property type="component" value="Chromosome"/>
</dbReference>
<evidence type="ECO:0000313" key="3">
    <source>
        <dbReference type="Proteomes" id="UP000005269"/>
    </source>
</evidence>
<keyword evidence="3" id="KW-1185">Reference proteome</keyword>
<protein>
    <submittedName>
        <fullName evidence="2">Uncharacterized protein</fullName>
    </submittedName>
</protein>
<evidence type="ECO:0000313" key="2">
    <source>
        <dbReference type="EMBL" id="AFK59732.1"/>
    </source>
</evidence>
<keyword evidence="1" id="KW-0472">Membrane</keyword>
<evidence type="ECO:0000256" key="1">
    <source>
        <dbReference type="SAM" id="Phobius"/>
    </source>
</evidence>
<reference evidence="2 3" key="1">
    <citation type="journal article" date="2012" name="BMC Microbiol.">
        <title>Complete genome sequence of Enterococcus faecium strain TX16 and comparative genomic analysis of Enterococcus faecium genomes.</title>
        <authorList>
            <person name="Qin X."/>
            <person name="Galloway-Pena J.R."/>
            <person name="Sillanpaa J."/>
            <person name="Hyeob Roh J."/>
            <person name="Nallapareddy S.R."/>
            <person name="Chowdhury S."/>
            <person name="Bourgogne A."/>
            <person name="Choudhury T."/>
            <person name="Munzy D.M."/>
            <person name="Buhay C.J."/>
            <person name="Ding Y."/>
            <person name="Dugan-Rocha S."/>
            <person name="Liu W."/>
            <person name="Kovar C."/>
            <person name="Sodergren E."/>
            <person name="Highlander S."/>
            <person name="Petrosino J.F."/>
            <person name="Worley K.C."/>
            <person name="Gibbs R.A."/>
            <person name="Weinstock G.M."/>
            <person name="Murray B.E."/>
        </authorList>
    </citation>
    <scope>NUCLEOTIDE SEQUENCE [LARGE SCALE GENOMIC DNA]</scope>
    <source>
        <strain evidence="3">ATCC BAA-472 / TX0016 / DO</strain>
    </source>
</reference>
<keyword evidence="1" id="KW-1133">Transmembrane helix</keyword>
<organism evidence="2 3">
    <name type="scientific">Enterococcus faecium (strain ATCC BAA-472 / TX0016 / DO)</name>
    <dbReference type="NCBI Taxonomy" id="333849"/>
    <lineage>
        <taxon>Bacteria</taxon>
        <taxon>Bacillati</taxon>
        <taxon>Bacillota</taxon>
        <taxon>Bacilli</taxon>
        <taxon>Lactobacillales</taxon>
        <taxon>Enterococcaceae</taxon>
        <taxon>Enterococcus</taxon>
    </lineage>
</organism>
<dbReference type="EMBL" id="CP003583">
    <property type="protein sequence ID" value="AFK59732.1"/>
    <property type="molecule type" value="Genomic_DNA"/>
</dbReference>
<dbReference type="HOGENOM" id="CLU_3152420_0_0_9"/>
<feature type="transmembrane region" description="Helical" evidence="1">
    <location>
        <begin position="28"/>
        <end position="46"/>
    </location>
</feature>
<proteinExistence type="predicted"/>
<sequence>MKETIYWVDESPRIVKRRFQDMPKMKKIILAVMLFSTVISFTAPFLRT</sequence>
<gene>
    <name evidence="2" type="ORF">HMPREF0351_12108</name>
</gene>
<dbReference type="AlphaFoldDB" id="I3U3Z4"/>
<accession>I3U3Z4</accession>
<name>I3U3Z4_ENTFD</name>
<keyword evidence="1" id="KW-0812">Transmembrane</keyword>